<keyword evidence="2" id="KW-1185">Reference proteome</keyword>
<evidence type="ECO:0000313" key="1">
    <source>
        <dbReference type="EMBL" id="GBL93202.1"/>
    </source>
</evidence>
<sequence>MLANPYGHILRLSVFTYNVCTVRISVIHKQKFSTHGAPKKQTYMLSLQNDILIQMACHCYTPEHGTSEPRIPSPNEPHPCTTVTVSPMVFFSLW</sequence>
<proteinExistence type="predicted"/>
<protein>
    <submittedName>
        <fullName evidence="1">Uncharacterized protein</fullName>
    </submittedName>
</protein>
<reference evidence="1 2" key="1">
    <citation type="journal article" date="2019" name="Sci. Rep.">
        <title>Orb-weaving spider Araneus ventricosus genome elucidates the spidroin gene catalogue.</title>
        <authorList>
            <person name="Kono N."/>
            <person name="Nakamura H."/>
            <person name="Ohtoshi R."/>
            <person name="Moran D.A.P."/>
            <person name="Shinohara A."/>
            <person name="Yoshida Y."/>
            <person name="Fujiwara M."/>
            <person name="Mori M."/>
            <person name="Tomita M."/>
            <person name="Arakawa K."/>
        </authorList>
    </citation>
    <scope>NUCLEOTIDE SEQUENCE [LARGE SCALE GENOMIC DNA]</scope>
</reference>
<dbReference type="Proteomes" id="UP000499080">
    <property type="component" value="Unassembled WGS sequence"/>
</dbReference>
<organism evidence="1 2">
    <name type="scientific">Araneus ventricosus</name>
    <name type="common">Orbweaver spider</name>
    <name type="synonym">Epeira ventricosa</name>
    <dbReference type="NCBI Taxonomy" id="182803"/>
    <lineage>
        <taxon>Eukaryota</taxon>
        <taxon>Metazoa</taxon>
        <taxon>Ecdysozoa</taxon>
        <taxon>Arthropoda</taxon>
        <taxon>Chelicerata</taxon>
        <taxon>Arachnida</taxon>
        <taxon>Araneae</taxon>
        <taxon>Araneomorphae</taxon>
        <taxon>Entelegynae</taxon>
        <taxon>Araneoidea</taxon>
        <taxon>Araneidae</taxon>
        <taxon>Araneus</taxon>
    </lineage>
</organism>
<name>A0A4Y2BLT2_ARAVE</name>
<gene>
    <name evidence="1" type="ORF">AVEN_129225_1</name>
</gene>
<dbReference type="AlphaFoldDB" id="A0A4Y2BLT2"/>
<comment type="caution">
    <text evidence="1">The sequence shown here is derived from an EMBL/GenBank/DDBJ whole genome shotgun (WGS) entry which is preliminary data.</text>
</comment>
<accession>A0A4Y2BLT2</accession>
<evidence type="ECO:0000313" key="2">
    <source>
        <dbReference type="Proteomes" id="UP000499080"/>
    </source>
</evidence>
<dbReference type="EMBL" id="BGPR01083882">
    <property type="protein sequence ID" value="GBL93202.1"/>
    <property type="molecule type" value="Genomic_DNA"/>
</dbReference>